<dbReference type="GO" id="GO:0106166">
    <property type="term" value="F:spindle pole body-nuclear membrane anchor activity"/>
    <property type="evidence" value="ECO:0007669"/>
    <property type="project" value="TreeGrafter"/>
</dbReference>
<keyword evidence="5" id="KW-0812">Transmembrane</keyword>
<protein>
    <submittedName>
        <fullName evidence="13">Uncharacterized protein</fullName>
    </submittedName>
</protein>
<evidence type="ECO:0000256" key="1">
    <source>
        <dbReference type="ARBA" id="ARBA00004232"/>
    </source>
</evidence>
<keyword evidence="8" id="KW-1133">Transmembrane helix</keyword>
<dbReference type="AlphaFoldDB" id="A0A5M9K646"/>
<dbReference type="GO" id="GO:0031965">
    <property type="term" value="C:nuclear membrane"/>
    <property type="evidence" value="ECO:0007669"/>
    <property type="project" value="UniProtKB-SubCell"/>
</dbReference>
<keyword evidence="10" id="KW-0906">Nuclear pore complex</keyword>
<keyword evidence="14" id="KW-1185">Reference proteome</keyword>
<dbReference type="InterPro" id="IPR019049">
    <property type="entry name" value="Nucleoporin_prot_Ndc1/Nup"/>
</dbReference>
<keyword evidence="7" id="KW-0653">Protein transport</keyword>
<evidence type="ECO:0000256" key="8">
    <source>
        <dbReference type="ARBA" id="ARBA00022989"/>
    </source>
</evidence>
<dbReference type="Proteomes" id="UP000322873">
    <property type="component" value="Unassembled WGS sequence"/>
</dbReference>
<comment type="subcellular location">
    <subcellularLocation>
        <location evidence="1">Nucleus membrane</location>
        <topology evidence="1">Multi-pass membrane protein</topology>
    </subcellularLocation>
    <subcellularLocation>
        <location evidence="2">Nucleus</location>
        <location evidence="2">Nuclear pore complex</location>
    </subcellularLocation>
</comment>
<evidence type="ECO:0000256" key="2">
    <source>
        <dbReference type="ARBA" id="ARBA00004567"/>
    </source>
</evidence>
<keyword evidence="4" id="KW-0813">Transport</keyword>
<dbReference type="GO" id="GO:0015031">
    <property type="term" value="P:protein transport"/>
    <property type="evidence" value="ECO:0007669"/>
    <property type="project" value="UniProtKB-KW"/>
</dbReference>
<proteinExistence type="inferred from homology"/>
<evidence type="ECO:0000256" key="11">
    <source>
        <dbReference type="ARBA" id="ARBA00023136"/>
    </source>
</evidence>
<keyword evidence="9" id="KW-0811">Translocation</keyword>
<dbReference type="PANTHER" id="PTHR13269:SF6">
    <property type="entry name" value="NUCLEOPORIN NDC1"/>
    <property type="match status" value="1"/>
</dbReference>
<keyword evidence="12" id="KW-0539">Nucleus</keyword>
<comment type="caution">
    <text evidence="13">The sequence shown here is derived from an EMBL/GenBank/DDBJ whole genome shotgun (WGS) entry which is preliminary data.</text>
</comment>
<evidence type="ECO:0000256" key="9">
    <source>
        <dbReference type="ARBA" id="ARBA00023010"/>
    </source>
</evidence>
<evidence type="ECO:0000256" key="3">
    <source>
        <dbReference type="ARBA" id="ARBA00005760"/>
    </source>
</evidence>
<evidence type="ECO:0000256" key="4">
    <source>
        <dbReference type="ARBA" id="ARBA00022448"/>
    </source>
</evidence>
<dbReference type="GO" id="GO:0051028">
    <property type="term" value="P:mRNA transport"/>
    <property type="evidence" value="ECO:0007669"/>
    <property type="project" value="UniProtKB-KW"/>
</dbReference>
<dbReference type="GO" id="GO:0070631">
    <property type="term" value="P:spindle pole body localization"/>
    <property type="evidence" value="ECO:0007669"/>
    <property type="project" value="TreeGrafter"/>
</dbReference>
<evidence type="ECO:0000256" key="5">
    <source>
        <dbReference type="ARBA" id="ARBA00022692"/>
    </source>
</evidence>
<dbReference type="GO" id="GO:0005816">
    <property type="term" value="C:spindle pole body"/>
    <property type="evidence" value="ECO:0007669"/>
    <property type="project" value="TreeGrafter"/>
</dbReference>
<dbReference type="VEuPathDB" id="FungiDB:MFRU_015g02110"/>
<dbReference type="Pfam" id="PF09531">
    <property type="entry name" value="Ndc1_Nup"/>
    <property type="match status" value="1"/>
</dbReference>
<dbReference type="EMBL" id="VICG01000003">
    <property type="protein sequence ID" value="KAA8574275.1"/>
    <property type="molecule type" value="Genomic_DNA"/>
</dbReference>
<dbReference type="PANTHER" id="PTHR13269">
    <property type="entry name" value="NUCLEOPORIN NDC1"/>
    <property type="match status" value="1"/>
</dbReference>
<evidence type="ECO:0000256" key="10">
    <source>
        <dbReference type="ARBA" id="ARBA00023132"/>
    </source>
</evidence>
<keyword evidence="11" id="KW-0472">Membrane</keyword>
<keyword evidence="6" id="KW-0509">mRNA transport</keyword>
<reference evidence="13 14" key="1">
    <citation type="submission" date="2019-06" db="EMBL/GenBank/DDBJ databases">
        <title>Genome Sequence of the Brown Rot Fungal Pathogen Monilinia fructicola.</title>
        <authorList>
            <person name="De Miccolis Angelini R.M."/>
            <person name="Landi L."/>
            <person name="Abate D."/>
            <person name="Pollastro S."/>
            <person name="Romanazzi G."/>
            <person name="Faretra F."/>
        </authorList>
    </citation>
    <scope>NUCLEOTIDE SEQUENCE [LARGE SCALE GENOMIC DNA]</scope>
    <source>
        <strain evidence="13 14">Mfrc123</strain>
    </source>
</reference>
<organism evidence="13 14">
    <name type="scientific">Monilinia fructicola</name>
    <name type="common">Brown rot fungus</name>
    <name type="synonym">Ciboria fructicola</name>
    <dbReference type="NCBI Taxonomy" id="38448"/>
    <lineage>
        <taxon>Eukaryota</taxon>
        <taxon>Fungi</taxon>
        <taxon>Dikarya</taxon>
        <taxon>Ascomycota</taxon>
        <taxon>Pezizomycotina</taxon>
        <taxon>Leotiomycetes</taxon>
        <taxon>Helotiales</taxon>
        <taxon>Sclerotiniaceae</taxon>
        <taxon>Monilinia</taxon>
    </lineage>
</organism>
<dbReference type="GO" id="GO:0006999">
    <property type="term" value="P:nuclear pore organization"/>
    <property type="evidence" value="ECO:0007669"/>
    <property type="project" value="TreeGrafter"/>
</dbReference>
<name>A0A5M9K646_MONFR</name>
<evidence type="ECO:0000313" key="14">
    <source>
        <dbReference type="Proteomes" id="UP000322873"/>
    </source>
</evidence>
<comment type="similarity">
    <text evidence="3">Belongs to the NDC1 family.</text>
</comment>
<evidence type="ECO:0000256" key="12">
    <source>
        <dbReference type="ARBA" id="ARBA00023242"/>
    </source>
</evidence>
<dbReference type="GO" id="GO:0070762">
    <property type="term" value="C:nuclear pore transmembrane ring"/>
    <property type="evidence" value="ECO:0007669"/>
    <property type="project" value="TreeGrafter"/>
</dbReference>
<accession>A0A5M9K646</accession>
<evidence type="ECO:0000313" key="13">
    <source>
        <dbReference type="EMBL" id="KAA8574275.1"/>
    </source>
</evidence>
<sequence>MHSLRNFNGPKEFRVFCVSRREIASVVLGTPHGDLGIMVDAIDSITRFAVCSLLEDKYGKVQRDIKDIVETYTQTIIKLQAFRTQLGAHWTDVEGQQESPEVDLLLAVLKSGLKELVGAFGDYIVELKISQTEFRAAREAMNMAPPRLEDMEPRLR</sequence>
<gene>
    <name evidence="13" type="ORF">EYC84_005771</name>
</gene>
<evidence type="ECO:0000256" key="7">
    <source>
        <dbReference type="ARBA" id="ARBA00022927"/>
    </source>
</evidence>
<evidence type="ECO:0000256" key="6">
    <source>
        <dbReference type="ARBA" id="ARBA00022816"/>
    </source>
</evidence>